<dbReference type="GO" id="GO:0016887">
    <property type="term" value="F:ATP hydrolysis activity"/>
    <property type="evidence" value="ECO:0007669"/>
    <property type="project" value="InterPro"/>
</dbReference>
<reference evidence="7 8" key="1">
    <citation type="submission" date="2018-07" db="EMBL/GenBank/DDBJ databases">
        <title>Genomic Encyclopedia of Type Strains, Phase IV (KMG-IV): sequencing the most valuable type-strain genomes for metagenomic binning, comparative biology and taxonomic classification.</title>
        <authorList>
            <person name="Goeker M."/>
        </authorList>
    </citation>
    <scope>NUCLEOTIDE SEQUENCE [LARGE SCALE GENOMIC DNA]</scope>
    <source>
        <strain evidence="7 8">DSM 27016</strain>
    </source>
</reference>
<dbReference type="InterPro" id="IPR005938">
    <property type="entry name" value="AAA_ATPase_CDC48"/>
</dbReference>
<dbReference type="PANTHER" id="PTHR23077">
    <property type="entry name" value="AAA-FAMILY ATPASE"/>
    <property type="match status" value="1"/>
</dbReference>
<dbReference type="FunFam" id="3.40.50.300:FF:000012">
    <property type="entry name" value="Transitional endoplasmic reticulum ATPase"/>
    <property type="match status" value="1"/>
</dbReference>
<dbReference type="Gene3D" id="1.10.8.60">
    <property type="match status" value="2"/>
</dbReference>
<keyword evidence="2 4" id="KW-0547">Nucleotide-binding</keyword>
<dbReference type="SUPFAM" id="SSF50692">
    <property type="entry name" value="ADC-like"/>
    <property type="match status" value="1"/>
</dbReference>
<dbReference type="Gene3D" id="3.40.50.300">
    <property type="entry name" value="P-loop containing nucleotide triphosphate hydrolases"/>
    <property type="match status" value="2"/>
</dbReference>
<dbReference type="Pfam" id="PF00004">
    <property type="entry name" value="AAA"/>
    <property type="match status" value="2"/>
</dbReference>
<dbReference type="SUPFAM" id="SSF54585">
    <property type="entry name" value="Cdc48 domain 2-like"/>
    <property type="match status" value="1"/>
</dbReference>
<dbReference type="EMBL" id="QPJT01000021">
    <property type="protein sequence ID" value="RCX12520.1"/>
    <property type="molecule type" value="Genomic_DNA"/>
</dbReference>
<gene>
    <name evidence="7" type="ORF">DFR58_12124</name>
</gene>
<dbReference type="InterPro" id="IPR027417">
    <property type="entry name" value="P-loop_NTPase"/>
</dbReference>
<name>A0A369AT33_9FIRM</name>
<dbReference type="InterPro" id="IPR050168">
    <property type="entry name" value="AAA_ATPase_domain"/>
</dbReference>
<dbReference type="Proteomes" id="UP000253034">
    <property type="component" value="Unassembled WGS sequence"/>
</dbReference>
<dbReference type="PROSITE" id="PS00674">
    <property type="entry name" value="AAA"/>
    <property type="match status" value="1"/>
</dbReference>
<feature type="domain" description="AAA+ ATPase" evidence="5">
    <location>
        <begin position="489"/>
        <end position="624"/>
    </location>
</feature>
<dbReference type="InterPro" id="IPR009010">
    <property type="entry name" value="Asp_de-COase-like_dom_sf"/>
</dbReference>
<dbReference type="PANTHER" id="PTHR23077:SF171">
    <property type="entry name" value="NUCLEAR VALOSIN-CONTAINING PROTEIN-LIKE"/>
    <property type="match status" value="1"/>
</dbReference>
<dbReference type="FunFam" id="3.40.50.300:FF:000018">
    <property type="entry name" value="Cell division control 48"/>
    <property type="match status" value="1"/>
</dbReference>
<dbReference type="Pfam" id="PF02933">
    <property type="entry name" value="CDC48_2"/>
    <property type="match status" value="1"/>
</dbReference>
<keyword evidence="8" id="KW-1185">Reference proteome</keyword>
<evidence type="ECO:0000313" key="7">
    <source>
        <dbReference type="EMBL" id="RCX12520.1"/>
    </source>
</evidence>
<evidence type="ECO:0000259" key="6">
    <source>
        <dbReference type="SMART" id="SM01073"/>
    </source>
</evidence>
<dbReference type="InterPro" id="IPR041569">
    <property type="entry name" value="AAA_lid_3"/>
</dbReference>
<feature type="domain" description="AAA+ ATPase" evidence="5">
    <location>
        <begin position="217"/>
        <end position="353"/>
    </location>
</feature>
<dbReference type="InterPro" id="IPR029067">
    <property type="entry name" value="CDC48_domain_2-like_sf"/>
</dbReference>
<evidence type="ECO:0000313" key="8">
    <source>
        <dbReference type="Proteomes" id="UP000253034"/>
    </source>
</evidence>
<organism evidence="7 8">
    <name type="scientific">Anaerobacterium chartisolvens</name>
    <dbReference type="NCBI Taxonomy" id="1297424"/>
    <lineage>
        <taxon>Bacteria</taxon>
        <taxon>Bacillati</taxon>
        <taxon>Bacillota</taxon>
        <taxon>Clostridia</taxon>
        <taxon>Eubacteriales</taxon>
        <taxon>Oscillospiraceae</taxon>
        <taxon>Anaerobacterium</taxon>
    </lineage>
</organism>
<dbReference type="SMART" id="SM00382">
    <property type="entry name" value="AAA"/>
    <property type="match status" value="2"/>
</dbReference>
<dbReference type="GO" id="GO:0005737">
    <property type="term" value="C:cytoplasm"/>
    <property type="evidence" value="ECO:0007669"/>
    <property type="project" value="UniProtKB-ARBA"/>
</dbReference>
<protein>
    <submittedName>
        <fullName evidence="7">Transitional endoplasmic reticulum ATPase</fullName>
    </submittedName>
</protein>
<evidence type="ECO:0000256" key="3">
    <source>
        <dbReference type="ARBA" id="ARBA00022840"/>
    </source>
</evidence>
<dbReference type="InterPro" id="IPR004201">
    <property type="entry name" value="Cdc48_dom2"/>
</dbReference>
<dbReference type="AlphaFoldDB" id="A0A369AT33"/>
<sequence length="709" mass="77961">MKDSGCGSIRLRVETLGFEDTGRGIARISQGLMDLLSLDVGDVAGITGMRTTCVRVLLSSLENKMDHVVQIDETTMANAGIAAGDEAELSAAEARRASAVVIAEDKRTIGFAKKAGSEYIKKMLKNHCLCKGDFIAIPHLGSAKFSFHVTGTFPEGFVTIDDSTKFVYRDGQYGESEEAFIGYKDIGGLDTQITKIKEIVEYPMVYSDMFKKLNLRPPKGILLYGPPGTGKTLIAKAIANEVNAKFITINGPEIINKYYGESEAKIREIFEDAKENSPSIIFIDEIDAIAPKREEVQGDVEKRIVAQLLSLMDGVKDRSSVIVIGATNLPNTLDPALRRPGRFDREFYIGVPDEGARLEILKIHTRLMPLAEDADISSLAARTHGYVGADLSSLCTEASMNCIRRYLAEHPYGDRKVLRSYENMKISQSDFMLALNEVPPSAIREVMVEVPHVTWDMIGGLSNIKSRIRECIEWPLKYPRIFSAMKIRSPRGILLYGPPGTGKTLVARAIATESGANFISVKGPELLSKWQGESEKGIREVFRRAKQTAPCIIFFDEIDSLASVSAGGNSGQMSVVAQLLTELDGIEGLENVIAVGATNRIEEIDKALLRDGRFDIILKFNLPNSAERKEIFSLHLKEKPLDPAVDMDELTALTEGFSGAEIGGACTRAAFLAIRDFLSTNDEEWSNTPAICISRQHLKTALTNRMEDF</sequence>
<proteinExistence type="inferred from homology"/>
<comment type="caution">
    <text evidence="7">The sequence shown here is derived from an EMBL/GenBank/DDBJ whole genome shotgun (WGS) entry which is preliminary data.</text>
</comment>
<dbReference type="InterPro" id="IPR003593">
    <property type="entry name" value="AAA+_ATPase"/>
</dbReference>
<dbReference type="Gene3D" id="3.10.330.10">
    <property type="match status" value="1"/>
</dbReference>
<dbReference type="NCBIfam" id="TIGR01243">
    <property type="entry name" value="CDC48"/>
    <property type="match status" value="1"/>
</dbReference>
<dbReference type="Gene3D" id="2.40.40.20">
    <property type="match status" value="1"/>
</dbReference>
<dbReference type="InterPro" id="IPR003960">
    <property type="entry name" value="ATPase_AAA_CS"/>
</dbReference>
<evidence type="ECO:0000256" key="1">
    <source>
        <dbReference type="ARBA" id="ARBA00022737"/>
    </source>
</evidence>
<accession>A0A369AT33</accession>
<dbReference type="GO" id="GO:0005524">
    <property type="term" value="F:ATP binding"/>
    <property type="evidence" value="ECO:0007669"/>
    <property type="project" value="UniProtKB-KW"/>
</dbReference>
<dbReference type="RefSeq" id="WP_114298888.1">
    <property type="nucleotide sequence ID" value="NZ_QPJT01000021.1"/>
</dbReference>
<dbReference type="InterPro" id="IPR003959">
    <property type="entry name" value="ATPase_AAA_core"/>
</dbReference>
<comment type="similarity">
    <text evidence="4">Belongs to the AAA ATPase family.</text>
</comment>
<dbReference type="SUPFAM" id="SSF52540">
    <property type="entry name" value="P-loop containing nucleoside triphosphate hydrolases"/>
    <property type="match status" value="2"/>
</dbReference>
<keyword evidence="3 4" id="KW-0067">ATP-binding</keyword>
<dbReference type="Pfam" id="PF17862">
    <property type="entry name" value="AAA_lid_3"/>
    <property type="match status" value="2"/>
</dbReference>
<dbReference type="SMART" id="SM01073">
    <property type="entry name" value="CDC48_N"/>
    <property type="match status" value="1"/>
</dbReference>
<feature type="domain" description="CDC48 N-terminal subdomain" evidence="6">
    <location>
        <begin position="10"/>
        <end position="94"/>
    </location>
</feature>
<evidence type="ECO:0000259" key="5">
    <source>
        <dbReference type="SMART" id="SM00382"/>
    </source>
</evidence>
<dbReference type="OrthoDB" id="9809379at2"/>
<evidence type="ECO:0000256" key="4">
    <source>
        <dbReference type="RuleBase" id="RU003651"/>
    </source>
</evidence>
<dbReference type="Pfam" id="PF02359">
    <property type="entry name" value="CDC48_N"/>
    <property type="match status" value="1"/>
</dbReference>
<dbReference type="InterPro" id="IPR003338">
    <property type="entry name" value="CDC4_N-term_subdom"/>
</dbReference>
<keyword evidence="1" id="KW-0677">Repeat</keyword>
<evidence type="ECO:0000256" key="2">
    <source>
        <dbReference type="ARBA" id="ARBA00022741"/>
    </source>
</evidence>